<gene>
    <name evidence="1" type="ORF">BaRGS_00037792</name>
</gene>
<comment type="caution">
    <text evidence="1">The sequence shown here is derived from an EMBL/GenBank/DDBJ whole genome shotgun (WGS) entry which is preliminary data.</text>
</comment>
<accession>A0ABD0J7W5</accession>
<keyword evidence="2" id="KW-1185">Reference proteome</keyword>
<dbReference type="AlphaFoldDB" id="A0ABD0J7W5"/>
<dbReference type="Proteomes" id="UP001519460">
    <property type="component" value="Unassembled WGS sequence"/>
</dbReference>
<organism evidence="1 2">
    <name type="scientific">Batillaria attramentaria</name>
    <dbReference type="NCBI Taxonomy" id="370345"/>
    <lineage>
        <taxon>Eukaryota</taxon>
        <taxon>Metazoa</taxon>
        <taxon>Spiralia</taxon>
        <taxon>Lophotrochozoa</taxon>
        <taxon>Mollusca</taxon>
        <taxon>Gastropoda</taxon>
        <taxon>Caenogastropoda</taxon>
        <taxon>Sorbeoconcha</taxon>
        <taxon>Cerithioidea</taxon>
        <taxon>Batillariidae</taxon>
        <taxon>Batillaria</taxon>
    </lineage>
</organism>
<sequence>MTANGSVPGPIQLLTAGAVLSRRSDSLARSASLGCQQPVSQYCCLQHVGDAAVHGVGDPAGTGTDPGVDTEVTGVSTGLHTVHGVGDPAGVGTDPAWCGHCGNWCVYWSTYCSWCW</sequence>
<dbReference type="EMBL" id="JACVVK020000580">
    <property type="protein sequence ID" value="KAK7465053.1"/>
    <property type="molecule type" value="Genomic_DNA"/>
</dbReference>
<protein>
    <submittedName>
        <fullName evidence="1">Uncharacterized protein</fullName>
    </submittedName>
</protein>
<proteinExistence type="predicted"/>
<evidence type="ECO:0000313" key="2">
    <source>
        <dbReference type="Proteomes" id="UP001519460"/>
    </source>
</evidence>
<evidence type="ECO:0000313" key="1">
    <source>
        <dbReference type="EMBL" id="KAK7465053.1"/>
    </source>
</evidence>
<reference evidence="1 2" key="1">
    <citation type="journal article" date="2023" name="Sci. Data">
        <title>Genome assembly of the Korean intertidal mud-creeper Batillaria attramentaria.</title>
        <authorList>
            <person name="Patra A.K."/>
            <person name="Ho P.T."/>
            <person name="Jun S."/>
            <person name="Lee S.J."/>
            <person name="Kim Y."/>
            <person name="Won Y.J."/>
        </authorList>
    </citation>
    <scope>NUCLEOTIDE SEQUENCE [LARGE SCALE GENOMIC DNA]</scope>
    <source>
        <strain evidence="1">Wonlab-2016</strain>
    </source>
</reference>
<name>A0ABD0J7W5_9CAEN</name>